<sequence>LVDADPELFVYILRYIRRGVLPCFYDNEKGHDFSPYLAPLGEAEVFQIPRLENWLKNKGYLTAVKVRYTIGVRDGQPYTETLSTDTQAEYHPVLRTRKVYICPYGNNYHRGDPATCEKLCGTDPAGRGSRYGDECYSQFDKISFRYCPRF</sequence>
<evidence type="ECO:0000313" key="1">
    <source>
        <dbReference type="EMBL" id="KIM93315.1"/>
    </source>
</evidence>
<dbReference type="InParanoid" id="A0A0C3GAV2"/>
<keyword evidence="2" id="KW-1185">Reference proteome</keyword>
<dbReference type="EMBL" id="KN832896">
    <property type="protein sequence ID" value="KIM93315.1"/>
    <property type="molecule type" value="Genomic_DNA"/>
</dbReference>
<feature type="non-terminal residue" evidence="1">
    <location>
        <position position="1"/>
    </location>
</feature>
<evidence type="ECO:0008006" key="3">
    <source>
        <dbReference type="Google" id="ProtNLM"/>
    </source>
</evidence>
<dbReference type="STRING" id="913774.A0A0C3GAV2"/>
<dbReference type="OrthoDB" id="2414723at2759"/>
<dbReference type="Proteomes" id="UP000054321">
    <property type="component" value="Unassembled WGS sequence"/>
</dbReference>
<name>A0A0C3GAV2_OIDMZ</name>
<reference evidence="1 2" key="1">
    <citation type="submission" date="2014-04" db="EMBL/GenBank/DDBJ databases">
        <authorList>
            <consortium name="DOE Joint Genome Institute"/>
            <person name="Kuo A."/>
            <person name="Martino E."/>
            <person name="Perotto S."/>
            <person name="Kohler A."/>
            <person name="Nagy L.G."/>
            <person name="Floudas D."/>
            <person name="Copeland A."/>
            <person name="Barry K.W."/>
            <person name="Cichocki N."/>
            <person name="Veneault-Fourrey C."/>
            <person name="LaButti K."/>
            <person name="Lindquist E.A."/>
            <person name="Lipzen A."/>
            <person name="Lundell T."/>
            <person name="Morin E."/>
            <person name="Murat C."/>
            <person name="Sun H."/>
            <person name="Tunlid A."/>
            <person name="Henrissat B."/>
            <person name="Grigoriev I.V."/>
            <person name="Hibbett D.S."/>
            <person name="Martin F."/>
            <person name="Nordberg H.P."/>
            <person name="Cantor M.N."/>
            <person name="Hua S.X."/>
        </authorList>
    </citation>
    <scope>NUCLEOTIDE SEQUENCE [LARGE SCALE GENOMIC DNA]</scope>
    <source>
        <strain evidence="1 2">Zn</strain>
    </source>
</reference>
<evidence type="ECO:0000313" key="2">
    <source>
        <dbReference type="Proteomes" id="UP000054321"/>
    </source>
</evidence>
<organism evidence="1 2">
    <name type="scientific">Oidiodendron maius (strain Zn)</name>
    <dbReference type="NCBI Taxonomy" id="913774"/>
    <lineage>
        <taxon>Eukaryota</taxon>
        <taxon>Fungi</taxon>
        <taxon>Dikarya</taxon>
        <taxon>Ascomycota</taxon>
        <taxon>Pezizomycotina</taxon>
        <taxon>Leotiomycetes</taxon>
        <taxon>Leotiomycetes incertae sedis</taxon>
        <taxon>Myxotrichaceae</taxon>
        <taxon>Oidiodendron</taxon>
    </lineage>
</organism>
<gene>
    <name evidence="1" type="ORF">OIDMADRAFT_137999</name>
</gene>
<reference evidence="2" key="2">
    <citation type="submission" date="2015-01" db="EMBL/GenBank/DDBJ databases">
        <title>Evolutionary Origins and Diversification of the Mycorrhizal Mutualists.</title>
        <authorList>
            <consortium name="DOE Joint Genome Institute"/>
            <consortium name="Mycorrhizal Genomics Consortium"/>
            <person name="Kohler A."/>
            <person name="Kuo A."/>
            <person name="Nagy L.G."/>
            <person name="Floudas D."/>
            <person name="Copeland A."/>
            <person name="Barry K.W."/>
            <person name="Cichocki N."/>
            <person name="Veneault-Fourrey C."/>
            <person name="LaButti K."/>
            <person name="Lindquist E.A."/>
            <person name="Lipzen A."/>
            <person name="Lundell T."/>
            <person name="Morin E."/>
            <person name="Murat C."/>
            <person name="Riley R."/>
            <person name="Ohm R."/>
            <person name="Sun H."/>
            <person name="Tunlid A."/>
            <person name="Henrissat B."/>
            <person name="Grigoriev I.V."/>
            <person name="Hibbett D.S."/>
            <person name="Martin F."/>
        </authorList>
    </citation>
    <scope>NUCLEOTIDE SEQUENCE [LARGE SCALE GENOMIC DNA]</scope>
    <source>
        <strain evidence="2">Zn</strain>
    </source>
</reference>
<dbReference type="SUPFAM" id="SSF54695">
    <property type="entry name" value="POZ domain"/>
    <property type="match status" value="1"/>
</dbReference>
<dbReference type="AlphaFoldDB" id="A0A0C3GAV2"/>
<protein>
    <recommendedName>
        <fullName evidence="3">Potassium channel tetramerisation-type BTB domain-containing protein</fullName>
    </recommendedName>
</protein>
<dbReference type="InterPro" id="IPR011333">
    <property type="entry name" value="SKP1/BTB/POZ_sf"/>
</dbReference>
<accession>A0A0C3GAV2</accession>
<proteinExistence type="predicted"/>
<dbReference type="Gene3D" id="3.30.710.10">
    <property type="entry name" value="Potassium Channel Kv1.1, Chain A"/>
    <property type="match status" value="1"/>
</dbReference>
<dbReference type="HOGENOM" id="CLU_1744932_0_0_1"/>